<proteinExistence type="predicted"/>
<dbReference type="Proteomes" id="UP001428341">
    <property type="component" value="Unassembled WGS sequence"/>
</dbReference>
<name>A0AAP0QUD8_9ROSI</name>
<dbReference type="SMART" id="SM00061">
    <property type="entry name" value="MATH"/>
    <property type="match status" value="2"/>
</dbReference>
<feature type="domain" description="MATH" evidence="2">
    <location>
        <begin position="57"/>
        <end position="193"/>
    </location>
</feature>
<dbReference type="InterPro" id="IPR008974">
    <property type="entry name" value="TRAF-like"/>
</dbReference>
<reference evidence="3 4" key="1">
    <citation type="submission" date="2024-05" db="EMBL/GenBank/DDBJ databases">
        <title>Haplotype-resolved chromosome-level genome assembly of Huyou (Citrus changshanensis).</title>
        <authorList>
            <person name="Miao C."/>
            <person name="Chen W."/>
            <person name="Wu Y."/>
            <person name="Wang L."/>
            <person name="Zhao S."/>
            <person name="Grierson D."/>
            <person name="Xu C."/>
            <person name="Chen K."/>
        </authorList>
    </citation>
    <scope>NUCLEOTIDE SEQUENCE [LARGE SCALE GENOMIC DNA]</scope>
    <source>
        <strain evidence="3">01-14</strain>
        <tissue evidence="3">Leaf</tissue>
    </source>
</reference>
<gene>
    <name evidence="3" type="ORF">WN944_007012</name>
</gene>
<feature type="compositionally biased region" description="Polar residues" evidence="1">
    <location>
        <begin position="481"/>
        <end position="501"/>
    </location>
</feature>
<evidence type="ECO:0000313" key="3">
    <source>
        <dbReference type="EMBL" id="KAK9215009.1"/>
    </source>
</evidence>
<dbReference type="EMBL" id="JBCGBO010000003">
    <property type="protein sequence ID" value="KAK9215009.1"/>
    <property type="molecule type" value="Genomic_DNA"/>
</dbReference>
<dbReference type="Gene3D" id="2.60.210.10">
    <property type="entry name" value="Apoptosis, Tumor Necrosis Factor Receptor Associated Protein 2, Chain A"/>
    <property type="match status" value="2"/>
</dbReference>
<accession>A0AAP0QUD8</accession>
<dbReference type="PROSITE" id="PS50144">
    <property type="entry name" value="MATH"/>
    <property type="match status" value="3"/>
</dbReference>
<dbReference type="Pfam" id="PF22486">
    <property type="entry name" value="MATH_2"/>
    <property type="match status" value="2"/>
</dbReference>
<protein>
    <recommendedName>
        <fullName evidence="2">MATH domain-containing protein</fullName>
    </recommendedName>
</protein>
<dbReference type="PANTHER" id="PTHR46162:SF56">
    <property type="entry name" value="UBIQUITIN CARBOXYL-TERMINAL HYDROLASE 12-LIKE"/>
    <property type="match status" value="1"/>
</dbReference>
<evidence type="ECO:0000313" key="4">
    <source>
        <dbReference type="Proteomes" id="UP001428341"/>
    </source>
</evidence>
<feature type="region of interest" description="Disordered" evidence="1">
    <location>
        <begin position="1"/>
        <end position="30"/>
    </location>
</feature>
<evidence type="ECO:0000256" key="1">
    <source>
        <dbReference type="SAM" id="MobiDB-lite"/>
    </source>
</evidence>
<comment type="caution">
    <text evidence="3">The sequence shown here is derived from an EMBL/GenBank/DDBJ whole genome shotgun (WGS) entry which is preliminary data.</text>
</comment>
<dbReference type="SUPFAM" id="SSF49599">
    <property type="entry name" value="TRAF domain-like"/>
    <property type="match status" value="3"/>
</dbReference>
<dbReference type="AlphaFoldDB" id="A0AAP0QUD8"/>
<organism evidence="3 4">
    <name type="scientific">Citrus x changshan-huyou</name>
    <dbReference type="NCBI Taxonomy" id="2935761"/>
    <lineage>
        <taxon>Eukaryota</taxon>
        <taxon>Viridiplantae</taxon>
        <taxon>Streptophyta</taxon>
        <taxon>Embryophyta</taxon>
        <taxon>Tracheophyta</taxon>
        <taxon>Spermatophyta</taxon>
        <taxon>Magnoliopsida</taxon>
        <taxon>eudicotyledons</taxon>
        <taxon>Gunneridae</taxon>
        <taxon>Pentapetalae</taxon>
        <taxon>rosids</taxon>
        <taxon>malvids</taxon>
        <taxon>Sapindales</taxon>
        <taxon>Rutaceae</taxon>
        <taxon>Aurantioideae</taxon>
        <taxon>Citrus</taxon>
    </lineage>
</organism>
<feature type="domain" description="MATH" evidence="2">
    <location>
        <begin position="371"/>
        <end position="401"/>
    </location>
</feature>
<evidence type="ECO:0000259" key="2">
    <source>
        <dbReference type="PROSITE" id="PS50144"/>
    </source>
</evidence>
<sequence>MTNHGMKSSNPKTPGIQTSRNKESDRHLFSSSKNIWPKPPFSTIAMMMRHPRPAGTTTQYRPLETNGSDLLSLNYNRNGFDGVLRKDIMQWKLVVYPNGNKKKNVKDHISLYLAMVDTSSLGLGWEVYVIFRLFVLDQNKDEFLILQDAMGKERRFHVLKLEWGFDQFIPLEEFNDASNGYLVGDTCVFGAEVLVKERNKCKGECLFLAKLTSASNYKHVWKIENFSKLEAKLYESEVFVAGNQKWKLVVYPNGNKKKKVKDHISLYLAMADSSSFGSGWEVFVIFRLFVHDQNEDTYLIPQDAMGNERRFHGLKLEWGFDQFIPLKEFNDASNGYLVGDTCIFGAEVFVKERNIVKGECLSMKKFTSASPYKYVWKIKNFSNLEAKSYESEVFVAGDQKWLALRIQRRVISPKRPRIRQFVHRRLRAVFDVALKFHKNIQERDIEVGRNVGNWILRWLDRMKPSAQIRGPPERPPHGPSMSMTNHGMKSSNPKTPGVQTSRNKESDRHLFSSSKNIWPKPPFSTIAMMMRHPRPAGTIIQYRHLQTNGSDMLSLNYNRNGFDGVLRKDIMQWLLQK</sequence>
<dbReference type="CDD" id="cd00121">
    <property type="entry name" value="MATH"/>
    <property type="match status" value="3"/>
</dbReference>
<keyword evidence="4" id="KW-1185">Reference proteome</keyword>
<feature type="domain" description="MATH" evidence="2">
    <location>
        <begin position="216"/>
        <end position="348"/>
    </location>
</feature>
<feature type="region of interest" description="Disordered" evidence="1">
    <location>
        <begin position="465"/>
        <end position="514"/>
    </location>
</feature>
<dbReference type="PANTHER" id="PTHR46162">
    <property type="entry name" value="TRAF-LIKE FAMILY PROTEIN"/>
    <property type="match status" value="1"/>
</dbReference>
<feature type="compositionally biased region" description="Polar residues" evidence="1">
    <location>
        <begin position="1"/>
        <end position="19"/>
    </location>
</feature>
<dbReference type="InterPro" id="IPR002083">
    <property type="entry name" value="MATH/TRAF_dom"/>
</dbReference>